<reference evidence="1 2" key="1">
    <citation type="submission" date="2020-05" db="EMBL/GenBank/DDBJ databases">
        <authorList>
            <person name="Campoy J."/>
            <person name="Schneeberger K."/>
            <person name="Spophaly S."/>
        </authorList>
    </citation>
    <scope>NUCLEOTIDE SEQUENCE [LARGE SCALE GENOMIC DNA]</scope>
    <source>
        <strain evidence="1">PruArmRojPasFocal</strain>
    </source>
</reference>
<evidence type="ECO:0000313" key="2">
    <source>
        <dbReference type="Proteomes" id="UP000507222"/>
    </source>
</evidence>
<dbReference type="Proteomes" id="UP000507222">
    <property type="component" value="Unassembled WGS sequence"/>
</dbReference>
<gene>
    <name evidence="1" type="ORF">CURHAP_LOCUS8196</name>
</gene>
<protein>
    <submittedName>
        <fullName evidence="1">Uncharacterized protein</fullName>
    </submittedName>
</protein>
<proteinExistence type="predicted"/>
<accession>A0A6J5TRX8</accession>
<organism evidence="1 2">
    <name type="scientific">Prunus armeniaca</name>
    <name type="common">Apricot</name>
    <name type="synonym">Armeniaca vulgaris</name>
    <dbReference type="NCBI Taxonomy" id="36596"/>
    <lineage>
        <taxon>Eukaryota</taxon>
        <taxon>Viridiplantae</taxon>
        <taxon>Streptophyta</taxon>
        <taxon>Embryophyta</taxon>
        <taxon>Tracheophyta</taxon>
        <taxon>Spermatophyta</taxon>
        <taxon>Magnoliopsida</taxon>
        <taxon>eudicotyledons</taxon>
        <taxon>Gunneridae</taxon>
        <taxon>Pentapetalae</taxon>
        <taxon>rosids</taxon>
        <taxon>fabids</taxon>
        <taxon>Rosales</taxon>
        <taxon>Rosaceae</taxon>
        <taxon>Amygdaloideae</taxon>
        <taxon>Amygdaleae</taxon>
        <taxon>Prunus</taxon>
    </lineage>
</organism>
<dbReference type="EMBL" id="CAEKDK010000001">
    <property type="protein sequence ID" value="CAB4265977.1"/>
    <property type="molecule type" value="Genomic_DNA"/>
</dbReference>
<name>A0A6J5TRX8_PRUAR</name>
<sequence>MGNHHPTMNVAIVVATTAARASTFAQGQAVTDGSFFICHRQPLSGNGYHPTSRVSLLCHPNGVEGYNTERCCHGSHHASP</sequence>
<dbReference type="AlphaFoldDB" id="A0A6J5TRX8"/>
<evidence type="ECO:0000313" key="1">
    <source>
        <dbReference type="EMBL" id="CAB4265977.1"/>
    </source>
</evidence>